<evidence type="ECO:0000256" key="8">
    <source>
        <dbReference type="ARBA" id="ARBA00022771"/>
    </source>
</evidence>
<dbReference type="InterPro" id="IPR041540">
    <property type="entry name" value="VATC"/>
</dbReference>
<keyword evidence="6" id="KW-0677">Repeat</keyword>
<name>A0AAQ4Q082_GASAC</name>
<dbReference type="Gene3D" id="1.25.40.20">
    <property type="entry name" value="Ankyrin repeat-containing domain"/>
    <property type="match status" value="1"/>
</dbReference>
<dbReference type="Ensembl" id="ENSGACT00000062159.1">
    <property type="protein sequence ID" value="ENSGACP00000043783.1"/>
    <property type="gene ID" value="ENSGACG00000005972.3"/>
</dbReference>
<evidence type="ECO:0000256" key="10">
    <source>
        <dbReference type="ARBA" id="ARBA00022833"/>
    </source>
</evidence>
<organism evidence="17 18">
    <name type="scientific">Gasterosteus aculeatus aculeatus</name>
    <name type="common">three-spined stickleback</name>
    <dbReference type="NCBI Taxonomy" id="481459"/>
    <lineage>
        <taxon>Eukaryota</taxon>
        <taxon>Metazoa</taxon>
        <taxon>Chordata</taxon>
        <taxon>Craniata</taxon>
        <taxon>Vertebrata</taxon>
        <taxon>Euteleostomi</taxon>
        <taxon>Actinopterygii</taxon>
        <taxon>Neopterygii</taxon>
        <taxon>Teleostei</taxon>
        <taxon>Neoteleostei</taxon>
        <taxon>Acanthomorphata</taxon>
        <taxon>Eupercaria</taxon>
        <taxon>Perciformes</taxon>
        <taxon>Cottioidei</taxon>
        <taxon>Gasterosteales</taxon>
        <taxon>Gasterosteidae</taxon>
        <taxon>Gasterosteus</taxon>
    </lineage>
</organism>
<reference evidence="17" key="3">
    <citation type="submission" date="2025-09" db="UniProtKB">
        <authorList>
            <consortium name="Ensembl"/>
        </authorList>
    </citation>
    <scope>IDENTIFICATION</scope>
</reference>
<evidence type="ECO:0000256" key="11">
    <source>
        <dbReference type="ARBA" id="ARBA00023043"/>
    </source>
</evidence>
<feature type="region of interest" description="Disordered" evidence="15">
    <location>
        <begin position="36"/>
        <end position="66"/>
    </location>
</feature>
<dbReference type="Pfam" id="PF00023">
    <property type="entry name" value="Ank"/>
    <property type="match status" value="1"/>
</dbReference>
<dbReference type="GO" id="GO:0016787">
    <property type="term" value="F:hydrolase activity"/>
    <property type="evidence" value="ECO:0007669"/>
    <property type="project" value="UniProtKB-KW"/>
</dbReference>
<dbReference type="PROSITE" id="PS52044">
    <property type="entry name" value="VLRF1"/>
    <property type="match status" value="1"/>
</dbReference>
<feature type="compositionally biased region" description="Basic residues" evidence="15">
    <location>
        <begin position="639"/>
        <end position="649"/>
    </location>
</feature>
<reference evidence="17" key="2">
    <citation type="submission" date="2025-08" db="UniProtKB">
        <authorList>
            <consortium name="Ensembl"/>
        </authorList>
    </citation>
    <scope>IDENTIFICATION</scope>
</reference>
<dbReference type="PANTHER" id="PTHR16036">
    <property type="entry name" value="ANKYRIN REPEAT AND ZINC FINGER DOMAIN-CONTAINING PROTEIN 1"/>
    <property type="match status" value="1"/>
</dbReference>
<keyword evidence="11 13" id="KW-0040">ANK repeat</keyword>
<keyword evidence="10" id="KW-0862">Zinc</keyword>
<feature type="region of interest" description="Disordered" evidence="15">
    <location>
        <begin position="371"/>
        <end position="407"/>
    </location>
</feature>
<evidence type="ECO:0000256" key="2">
    <source>
        <dbReference type="ARBA" id="ARBA00009262"/>
    </source>
</evidence>
<keyword evidence="8" id="KW-0863">Zinc-finger</keyword>
<protein>
    <submittedName>
        <fullName evidence="17">Ankyrin repeat and zinc finger peptidyl tRNA hydrolase 1</fullName>
    </submittedName>
</protein>
<dbReference type="Pfam" id="PF18826">
    <property type="entry name" value="bVLRF1"/>
    <property type="match status" value="1"/>
</dbReference>
<feature type="compositionally biased region" description="Basic and acidic residues" evidence="15">
    <location>
        <begin position="490"/>
        <end position="505"/>
    </location>
</feature>
<keyword evidence="4 14" id="KW-0540">Nuclease</keyword>
<dbReference type="InterPro" id="IPR036770">
    <property type="entry name" value="Ankyrin_rpt-contain_sf"/>
</dbReference>
<feature type="compositionally biased region" description="Basic and acidic residues" evidence="15">
    <location>
        <begin position="650"/>
        <end position="678"/>
    </location>
</feature>
<keyword evidence="3 14" id="KW-0963">Cytoplasm</keyword>
<evidence type="ECO:0000256" key="5">
    <source>
        <dbReference type="ARBA" id="ARBA00022723"/>
    </source>
</evidence>
<evidence type="ECO:0000256" key="3">
    <source>
        <dbReference type="ARBA" id="ARBA00022490"/>
    </source>
</evidence>
<evidence type="ECO:0000256" key="1">
    <source>
        <dbReference type="ARBA" id="ARBA00004496"/>
    </source>
</evidence>
<evidence type="ECO:0000256" key="13">
    <source>
        <dbReference type="PROSITE-ProRule" id="PRU00023"/>
    </source>
</evidence>
<reference evidence="17 18" key="1">
    <citation type="journal article" date="2021" name="G3 (Bethesda)">
        <title>Improved contiguity of the threespine stickleback genome using long-read sequencing.</title>
        <authorList>
            <person name="Nath S."/>
            <person name="Shaw D.E."/>
            <person name="White M.A."/>
        </authorList>
    </citation>
    <scope>NUCLEOTIDE SEQUENCE [LARGE SCALE GENOMIC DNA]</scope>
    <source>
        <strain evidence="17 18">Lake Benthic</strain>
    </source>
</reference>
<evidence type="ECO:0000259" key="16">
    <source>
        <dbReference type="PROSITE" id="PS52044"/>
    </source>
</evidence>
<dbReference type="GeneTree" id="ENSGT00390000005911"/>
<feature type="compositionally biased region" description="Acidic residues" evidence="15">
    <location>
        <begin position="133"/>
        <end position="143"/>
    </location>
</feature>
<feature type="region of interest" description="Disordered" evidence="15">
    <location>
        <begin position="117"/>
        <end position="165"/>
    </location>
</feature>
<dbReference type="GO" id="GO:0004519">
    <property type="term" value="F:endonuclease activity"/>
    <property type="evidence" value="ECO:0007669"/>
    <property type="project" value="UniProtKB-KW"/>
</dbReference>
<comment type="similarity">
    <text evidence="2 14">Belongs to the ANKZF1/VMS1 family.</text>
</comment>
<feature type="active site" evidence="14">
    <location>
        <position position="254"/>
    </location>
</feature>
<feature type="compositionally biased region" description="Acidic residues" evidence="15">
    <location>
        <begin position="456"/>
        <end position="470"/>
    </location>
</feature>
<evidence type="ECO:0000256" key="7">
    <source>
        <dbReference type="ARBA" id="ARBA00022759"/>
    </source>
</evidence>
<evidence type="ECO:0000256" key="15">
    <source>
        <dbReference type="SAM" id="MobiDB-lite"/>
    </source>
</evidence>
<feature type="region of interest" description="Disordered" evidence="15">
    <location>
        <begin position="520"/>
        <end position="556"/>
    </location>
</feature>
<evidence type="ECO:0000313" key="18">
    <source>
        <dbReference type="Proteomes" id="UP000007635"/>
    </source>
</evidence>
<keyword evidence="9 14" id="KW-0378">Hydrolase</keyword>
<comment type="domain">
    <text evidence="14">The VLRF1 domain mediates binding to the 60S ribosomal subunit.</text>
</comment>
<evidence type="ECO:0000256" key="6">
    <source>
        <dbReference type="ARBA" id="ARBA00022737"/>
    </source>
</evidence>
<feature type="region of interest" description="Disordered" evidence="15">
    <location>
        <begin position="633"/>
        <end position="678"/>
    </location>
</feature>
<feature type="compositionally biased region" description="Polar residues" evidence="15">
    <location>
        <begin position="152"/>
        <end position="163"/>
    </location>
</feature>
<feature type="compositionally biased region" description="Acidic residues" evidence="15">
    <location>
        <begin position="398"/>
        <end position="407"/>
    </location>
</feature>
<evidence type="ECO:0000256" key="14">
    <source>
        <dbReference type="PROSITE-ProRule" id="PRU01389"/>
    </source>
</evidence>
<evidence type="ECO:0000313" key="17">
    <source>
        <dbReference type="Ensembl" id="ENSGACP00000043783.1"/>
    </source>
</evidence>
<feature type="repeat" description="ANK" evidence="13">
    <location>
        <begin position="558"/>
        <end position="590"/>
    </location>
</feature>
<dbReference type="AlphaFoldDB" id="A0AAQ4Q082"/>
<evidence type="ECO:0000256" key="4">
    <source>
        <dbReference type="ARBA" id="ARBA00022722"/>
    </source>
</evidence>
<dbReference type="InterPro" id="IPR013087">
    <property type="entry name" value="Znf_C2H2_type"/>
</dbReference>
<feature type="compositionally biased region" description="Basic and acidic residues" evidence="15">
    <location>
        <begin position="45"/>
        <end position="66"/>
    </location>
</feature>
<sequence length="739" mass="82895">MVKAVQNMTSGAEYRSIFHLCPNDEALNGLREVKSFLRPPGDTDPAPHEAEDKSPEDDRHRESSLVREVSDKMLCTACKSSFVTREEQTEHYKLDWHRFNLRLKISGMPPVTAEEFERKTGAGDMSSISGSESDSEEEDDDSDSESRGTSSNVPGTANDSSAGRGSLAGRHCNKVVFQNSAEQYLSVYRCILRGQADVEQDAGSSLRAISQQTVWVILMTGGGHFAGAVFQGKEVLQHKTFHRYTVRAKRGTAQGLRDAQNRGHAPKSAGAALRRYNEGALVKDIQDLLVSWAEHLKEASAIFVRAPSYNKSIFFGGRAAPFEKKDRRIHAIPFPTRRATFREARRVHEVLSTVHVYGKDTDMSAVFAPSKKAWKKSARPTTQTDADQDKADKNPESSGEEEVGDIQLEMEELTIGTLNLREFEIYPPRHRRRRRRKKEQEEEESKLQTEELSQTEADDQEEVLEATPEEDAPRETQSKPKTRKKAPSKKQPEETVDASHEYGLRDKAFTACKVGDVDALRGLLQPPGEAPQSGERSESAPSDVPSPPPLLNEPIDSSGFTLLHVASAAAQKAAVRLLLDGGADPACRDNKGQTPYVVCPDKETRNVFRKYMAENPDKYDYIKAQVPAPLTAELESKKTEKKKAQKALKRQREKEQKEEKRKRELEEEEKKKFASLTDREKRALAAERRLAEQVANVKRCWMCGESLLGKIPFQYLEYSFCTPRCVQAHRKARAPPGRT</sequence>
<dbReference type="InterPro" id="IPR002110">
    <property type="entry name" value="Ankyrin_rpt"/>
</dbReference>
<evidence type="ECO:0000256" key="12">
    <source>
        <dbReference type="ARBA" id="ARBA00023054"/>
    </source>
</evidence>
<keyword evidence="7 14" id="KW-0255">Endonuclease</keyword>
<dbReference type="InterPro" id="IPR047139">
    <property type="entry name" value="ANKZ1/VMS1"/>
</dbReference>
<keyword evidence="12" id="KW-0175">Coiled coil</keyword>
<dbReference type="GO" id="GO:0008270">
    <property type="term" value="F:zinc ion binding"/>
    <property type="evidence" value="ECO:0007669"/>
    <property type="project" value="UniProtKB-KW"/>
</dbReference>
<dbReference type="PANTHER" id="PTHR16036:SF2">
    <property type="entry name" value="TRNA ENDONUCLEASE ANKZF1"/>
    <property type="match status" value="1"/>
</dbReference>
<keyword evidence="5" id="KW-0479">Metal-binding</keyword>
<dbReference type="PROSITE" id="PS50297">
    <property type="entry name" value="ANK_REP_REGION"/>
    <property type="match status" value="1"/>
</dbReference>
<feature type="domain" description="VLRF1" evidence="16">
    <location>
        <begin position="211"/>
        <end position="354"/>
    </location>
</feature>
<dbReference type="InterPro" id="IPR041175">
    <property type="entry name" value="VLRF1/Vms1"/>
</dbReference>
<feature type="region of interest" description="Disordered" evidence="15">
    <location>
        <begin position="430"/>
        <end position="505"/>
    </location>
</feature>
<evidence type="ECO:0000256" key="9">
    <source>
        <dbReference type="ARBA" id="ARBA00022801"/>
    </source>
</evidence>
<dbReference type="SUPFAM" id="SSF48403">
    <property type="entry name" value="Ankyrin repeat"/>
    <property type="match status" value="1"/>
</dbReference>
<comment type="subcellular location">
    <subcellularLocation>
        <location evidence="1">Cytoplasm</location>
    </subcellularLocation>
</comment>
<proteinExistence type="inferred from homology"/>
<dbReference type="PROSITE" id="PS00028">
    <property type="entry name" value="ZINC_FINGER_C2H2_1"/>
    <property type="match status" value="1"/>
</dbReference>
<dbReference type="Pfam" id="PF18716">
    <property type="entry name" value="VATC"/>
    <property type="match status" value="1"/>
</dbReference>
<keyword evidence="18" id="KW-1185">Reference proteome</keyword>
<dbReference type="PROSITE" id="PS50088">
    <property type="entry name" value="ANK_REPEAT"/>
    <property type="match status" value="1"/>
</dbReference>
<dbReference type="GO" id="GO:0036503">
    <property type="term" value="P:ERAD pathway"/>
    <property type="evidence" value="ECO:0007669"/>
    <property type="project" value="TreeGrafter"/>
</dbReference>
<feature type="compositionally biased region" description="Low complexity" evidence="15">
    <location>
        <begin position="123"/>
        <end position="132"/>
    </location>
</feature>
<dbReference type="GO" id="GO:0005737">
    <property type="term" value="C:cytoplasm"/>
    <property type="evidence" value="ECO:0007669"/>
    <property type="project" value="UniProtKB-SubCell"/>
</dbReference>
<accession>A0AAQ4Q082</accession>
<dbReference type="Proteomes" id="UP000007635">
    <property type="component" value="Chromosome XVI"/>
</dbReference>